<evidence type="ECO:0000313" key="1">
    <source>
        <dbReference type="EMBL" id="VVU95660.1"/>
    </source>
</evidence>
<dbReference type="EMBL" id="CABVLZ010000007">
    <property type="protein sequence ID" value="VVU95660.1"/>
    <property type="molecule type" value="Genomic_DNA"/>
</dbReference>
<name>A0A5E8CMJ6_9ZZZZ</name>
<dbReference type="AlphaFoldDB" id="A0A5E8CMJ6"/>
<proteinExistence type="predicted"/>
<organism evidence="1">
    <name type="scientific">seawater metagenome</name>
    <dbReference type="NCBI Taxonomy" id="1561972"/>
    <lineage>
        <taxon>unclassified sequences</taxon>
        <taxon>metagenomes</taxon>
        <taxon>ecological metagenomes</taxon>
    </lineage>
</organism>
<reference evidence="1" key="1">
    <citation type="submission" date="2019-09" db="EMBL/GenBank/DDBJ databases">
        <authorList>
            <person name="Needham M D."/>
        </authorList>
    </citation>
    <scope>NUCLEOTIDE SEQUENCE</scope>
</reference>
<protein>
    <submittedName>
        <fullName evidence="1">Uncharacterized protein</fullName>
    </submittedName>
</protein>
<gene>
    <name evidence="1" type="ORF">CPAV1605_1413</name>
</gene>
<accession>A0A5E8CMJ6</accession>
<sequence>MDIEVEQSKVAPAAEEEGPQRIIDFELSELGLNTSLENEYGVPQRLSRFYTFINSNSDNRFNNLTIDQWLENIQSFGMNQIESSYGNISYPTVLFDNAAMARDQWSRAQSITSNIYEIYKSGKQPSLILMDGPGRFTYFLLETLEGLLGEELCLDFYKNHVYYCNLSEENVRFQRNFFPQIDTENIGQWNIIDFYKGNQGNRDQIYYFNFMGLENHIERKAAASYFVGVSSSEFSTCSLLLRLYSNGNKKNTLQYYTFSTRRANATCVQFIELLRRLPGYEVISTRGSMITIKIGFALEPEEEDEKPKGMDLDSKRKYFKYKFKYLKLKKIKN</sequence>